<organism evidence="1 2">
    <name type="scientific">candidate division WOR-1 bacterium RIFOXYB2_FULL_36_35</name>
    <dbReference type="NCBI Taxonomy" id="1802578"/>
    <lineage>
        <taxon>Bacteria</taxon>
        <taxon>Bacillati</taxon>
        <taxon>Saganbacteria</taxon>
    </lineage>
</organism>
<dbReference type="AlphaFoldDB" id="A0A1F4S0L1"/>
<protein>
    <submittedName>
        <fullName evidence="1">Uncharacterized protein</fullName>
    </submittedName>
</protein>
<comment type="caution">
    <text evidence="1">The sequence shown here is derived from an EMBL/GenBank/DDBJ whole genome shotgun (WGS) entry which is preliminary data.</text>
</comment>
<dbReference type="Proteomes" id="UP000177905">
    <property type="component" value="Unassembled WGS sequence"/>
</dbReference>
<gene>
    <name evidence="1" type="ORF">A2290_04190</name>
</gene>
<accession>A0A1F4S0L1</accession>
<evidence type="ECO:0000313" key="1">
    <source>
        <dbReference type="EMBL" id="OGC13976.1"/>
    </source>
</evidence>
<reference evidence="1 2" key="1">
    <citation type="journal article" date="2016" name="Nat. Commun.">
        <title>Thousands of microbial genomes shed light on interconnected biogeochemical processes in an aquifer system.</title>
        <authorList>
            <person name="Anantharaman K."/>
            <person name="Brown C.T."/>
            <person name="Hug L.A."/>
            <person name="Sharon I."/>
            <person name="Castelle C.J."/>
            <person name="Probst A.J."/>
            <person name="Thomas B.C."/>
            <person name="Singh A."/>
            <person name="Wilkins M.J."/>
            <person name="Karaoz U."/>
            <person name="Brodie E.L."/>
            <person name="Williams K.H."/>
            <person name="Hubbard S.S."/>
            <person name="Banfield J.F."/>
        </authorList>
    </citation>
    <scope>NUCLEOTIDE SEQUENCE [LARGE SCALE GENOMIC DNA]</scope>
</reference>
<sequence length="212" mass="23659">MLEIAKKSFVHIYNLCPNGSCFDIKKQAAVKEAALENNGVALGVVHPLYCDSYRFYPWDGDLFVPRYVTRSDYDTYKKGLVNYISNFHGPILGFLGNSLDSFGSLGVLGWLEKIKIQAPSTFIILETLGGNPLPLFSKEVAGSEFDVGEVVMSNNKIHIFKEDAIKYWQFLRLILAFVGIDKIILTGEQYVPCGTSSLGCGRCRQAIKECRI</sequence>
<proteinExistence type="predicted"/>
<evidence type="ECO:0000313" key="2">
    <source>
        <dbReference type="Proteomes" id="UP000177905"/>
    </source>
</evidence>
<dbReference type="EMBL" id="MEUA01000046">
    <property type="protein sequence ID" value="OGC13976.1"/>
    <property type="molecule type" value="Genomic_DNA"/>
</dbReference>
<name>A0A1F4S0L1_UNCSA</name>